<dbReference type="EMBL" id="CAJNRD030001124">
    <property type="protein sequence ID" value="CAG5108817.1"/>
    <property type="molecule type" value="Genomic_DNA"/>
</dbReference>
<dbReference type="PANTHER" id="PTHR47959">
    <property type="entry name" value="ATP-DEPENDENT RNA HELICASE RHLE-RELATED"/>
    <property type="match status" value="1"/>
</dbReference>
<dbReference type="SMART" id="SM00487">
    <property type="entry name" value="DEXDc"/>
    <property type="match status" value="1"/>
</dbReference>
<organism evidence="10 11">
    <name type="scientific">Cotesia congregata</name>
    <name type="common">Parasitoid wasp</name>
    <name type="synonym">Apanteles congregatus</name>
    <dbReference type="NCBI Taxonomy" id="51543"/>
    <lineage>
        <taxon>Eukaryota</taxon>
        <taxon>Metazoa</taxon>
        <taxon>Ecdysozoa</taxon>
        <taxon>Arthropoda</taxon>
        <taxon>Hexapoda</taxon>
        <taxon>Insecta</taxon>
        <taxon>Pterygota</taxon>
        <taxon>Neoptera</taxon>
        <taxon>Endopterygota</taxon>
        <taxon>Hymenoptera</taxon>
        <taxon>Apocrita</taxon>
        <taxon>Ichneumonoidea</taxon>
        <taxon>Braconidae</taxon>
        <taxon>Microgastrinae</taxon>
        <taxon>Cotesia</taxon>
    </lineage>
</organism>
<dbReference type="InterPro" id="IPR011545">
    <property type="entry name" value="DEAD/DEAH_box_helicase_dom"/>
</dbReference>
<evidence type="ECO:0000259" key="8">
    <source>
        <dbReference type="PROSITE" id="PS51194"/>
    </source>
</evidence>
<evidence type="ECO:0000313" key="10">
    <source>
        <dbReference type="EMBL" id="CAG5108817.1"/>
    </source>
</evidence>
<dbReference type="PANTHER" id="PTHR47959:SF1">
    <property type="entry name" value="ATP-DEPENDENT RNA HELICASE DBPA"/>
    <property type="match status" value="1"/>
</dbReference>
<feature type="domain" description="DEAD-box RNA helicase Q" evidence="9">
    <location>
        <begin position="115"/>
        <end position="143"/>
    </location>
</feature>
<keyword evidence="5" id="KW-0067">ATP-binding</keyword>
<dbReference type="GO" id="GO:0005829">
    <property type="term" value="C:cytosol"/>
    <property type="evidence" value="ECO:0007669"/>
    <property type="project" value="TreeGrafter"/>
</dbReference>
<keyword evidence="3" id="KW-0378">Hydrolase</keyword>
<dbReference type="InterPro" id="IPR027417">
    <property type="entry name" value="P-loop_NTPase"/>
</dbReference>
<dbReference type="InterPro" id="IPR014001">
    <property type="entry name" value="Helicase_ATP-bd"/>
</dbReference>
<dbReference type="SMART" id="SM00490">
    <property type="entry name" value="HELICc"/>
    <property type="match status" value="1"/>
</dbReference>
<dbReference type="SUPFAM" id="SSF52540">
    <property type="entry name" value="P-loop containing nucleoside triphosphate hydrolases"/>
    <property type="match status" value="1"/>
</dbReference>
<dbReference type="CDD" id="cd18787">
    <property type="entry name" value="SF2_C_DEAD"/>
    <property type="match status" value="1"/>
</dbReference>
<evidence type="ECO:0000256" key="5">
    <source>
        <dbReference type="ARBA" id="ARBA00022840"/>
    </source>
</evidence>
<dbReference type="InterPro" id="IPR014014">
    <property type="entry name" value="RNA_helicase_DEAD_Q_motif"/>
</dbReference>
<name>A0A8J2HTW4_COTCN</name>
<dbReference type="PROSITE" id="PS51192">
    <property type="entry name" value="HELICASE_ATP_BIND_1"/>
    <property type="match status" value="1"/>
</dbReference>
<evidence type="ECO:0000259" key="9">
    <source>
        <dbReference type="PROSITE" id="PS51195"/>
    </source>
</evidence>
<dbReference type="GO" id="GO:0003724">
    <property type="term" value="F:RNA helicase activity"/>
    <property type="evidence" value="ECO:0007669"/>
    <property type="project" value="UniProtKB-EC"/>
</dbReference>
<dbReference type="EC" id="3.6.4.13" evidence="1"/>
<dbReference type="Gene3D" id="3.40.50.300">
    <property type="entry name" value="P-loop containing nucleotide triphosphate hydrolases"/>
    <property type="match status" value="2"/>
</dbReference>
<evidence type="ECO:0000256" key="2">
    <source>
        <dbReference type="ARBA" id="ARBA00022741"/>
    </source>
</evidence>
<dbReference type="AlphaFoldDB" id="A0A8J2HTW4"/>
<evidence type="ECO:0000256" key="6">
    <source>
        <dbReference type="PROSITE-ProRule" id="PRU00552"/>
    </source>
</evidence>
<dbReference type="GO" id="GO:0016787">
    <property type="term" value="F:hydrolase activity"/>
    <property type="evidence" value="ECO:0007669"/>
    <property type="project" value="UniProtKB-KW"/>
</dbReference>
<dbReference type="Proteomes" id="UP000786811">
    <property type="component" value="Unassembled WGS sequence"/>
</dbReference>
<evidence type="ECO:0000256" key="4">
    <source>
        <dbReference type="ARBA" id="ARBA00022806"/>
    </source>
</evidence>
<feature type="short sequence motif" description="Q motif" evidence="6">
    <location>
        <begin position="115"/>
        <end position="143"/>
    </location>
</feature>
<dbReference type="PROSITE" id="PS51195">
    <property type="entry name" value="Q_MOTIF"/>
    <property type="match status" value="1"/>
</dbReference>
<dbReference type="GO" id="GO:0003676">
    <property type="term" value="F:nucleic acid binding"/>
    <property type="evidence" value="ECO:0007669"/>
    <property type="project" value="InterPro"/>
</dbReference>
<gene>
    <name evidence="10" type="ORF">HICCMSTLAB_LOCUS13453</name>
</gene>
<proteinExistence type="predicted"/>
<dbReference type="OrthoDB" id="10256233at2759"/>
<dbReference type="PROSITE" id="PS51194">
    <property type="entry name" value="HELICASE_CTER"/>
    <property type="match status" value="1"/>
</dbReference>
<evidence type="ECO:0000313" key="11">
    <source>
        <dbReference type="Proteomes" id="UP000786811"/>
    </source>
</evidence>
<evidence type="ECO:0000259" key="7">
    <source>
        <dbReference type="PROSITE" id="PS51192"/>
    </source>
</evidence>
<evidence type="ECO:0000256" key="1">
    <source>
        <dbReference type="ARBA" id="ARBA00012552"/>
    </source>
</evidence>
<feature type="domain" description="Helicase ATP-binding" evidence="7">
    <location>
        <begin position="146"/>
        <end position="335"/>
    </location>
</feature>
<accession>A0A8J2HTW4</accession>
<dbReference type="Pfam" id="PF00270">
    <property type="entry name" value="DEAD"/>
    <property type="match status" value="1"/>
</dbReference>
<sequence>MFRQLCKLCQVAEVSGIHNLRKYSLSAIWRQSSILMYPELDDDDNNDTQEVIKNDSVKPIIQCRKKVFNFYPGKVYKKFEDMPIASGSWHNVKSKGDYFTIFPVLEEDEEKCEHNSFSDLGIDKRLIENLKALGIEDPTVIQKRGISEILDGQNIFITGETGCGKTLTFLLPIMTQILKWKKQIQDRPANSPLALILSPSKELAHQIGTEAKKLAMGLDISVKAISGGKTKRMMRNPSVKDVDILVGTVGVVSKLTTVRLYKLDYVRHVVLDEAHALFDETFDEKLGHFLQRIKFGYEQINENLPESSQLTLSSATFPSEMPEYLSKCINTDSLIQISTANTHKVLVPQKFMRLGSTQKPPMLLKLVKPRALRREPTLIFSNDSATCDWISIFLNQMNIKTFNLHGSIPALIRNGKYRAFKNGEVNILSTTNAGARGLDTIMVDCIINFDFPLSTIEYIHRCGRTGRVGGKPNGRVINFISRPLEIEMTKKIERITRRMKPLPMFDLSEQREKHEMDTEVNDLINSHK</sequence>
<feature type="domain" description="Helicase C-terminal" evidence="8">
    <location>
        <begin position="358"/>
        <end position="524"/>
    </location>
</feature>
<keyword evidence="2" id="KW-0547">Nucleotide-binding</keyword>
<comment type="caution">
    <text evidence="10">The sequence shown here is derived from an EMBL/GenBank/DDBJ whole genome shotgun (WGS) entry which is preliminary data.</text>
</comment>
<dbReference type="GO" id="GO:0005524">
    <property type="term" value="F:ATP binding"/>
    <property type="evidence" value="ECO:0007669"/>
    <property type="project" value="UniProtKB-KW"/>
</dbReference>
<keyword evidence="4 10" id="KW-0347">Helicase</keyword>
<dbReference type="InterPro" id="IPR001650">
    <property type="entry name" value="Helicase_C-like"/>
</dbReference>
<reference evidence="10" key="1">
    <citation type="submission" date="2021-04" db="EMBL/GenBank/DDBJ databases">
        <authorList>
            <person name="Chebbi M.A.C M."/>
        </authorList>
    </citation>
    <scope>NUCLEOTIDE SEQUENCE</scope>
</reference>
<evidence type="ECO:0000256" key="3">
    <source>
        <dbReference type="ARBA" id="ARBA00022801"/>
    </source>
</evidence>
<dbReference type="InterPro" id="IPR050079">
    <property type="entry name" value="DEAD_box_RNA_helicase"/>
</dbReference>
<dbReference type="Pfam" id="PF00271">
    <property type="entry name" value="Helicase_C"/>
    <property type="match status" value="1"/>
</dbReference>
<keyword evidence="11" id="KW-1185">Reference proteome</keyword>
<protein>
    <recommendedName>
        <fullName evidence="1">RNA helicase</fullName>
        <ecNumber evidence="1">3.6.4.13</ecNumber>
    </recommendedName>
</protein>